<feature type="compositionally biased region" description="Basic residues" evidence="1">
    <location>
        <begin position="111"/>
        <end position="125"/>
    </location>
</feature>
<accession>A0AA40DVL1</accession>
<evidence type="ECO:0000313" key="2">
    <source>
        <dbReference type="EMBL" id="KAK0714816.1"/>
    </source>
</evidence>
<feature type="region of interest" description="Disordered" evidence="1">
    <location>
        <begin position="45"/>
        <end position="143"/>
    </location>
</feature>
<reference evidence="2" key="1">
    <citation type="submission" date="2023-06" db="EMBL/GenBank/DDBJ databases">
        <title>Genome-scale phylogeny and comparative genomics of the fungal order Sordariales.</title>
        <authorList>
            <consortium name="Lawrence Berkeley National Laboratory"/>
            <person name="Hensen N."/>
            <person name="Bonometti L."/>
            <person name="Westerberg I."/>
            <person name="Brannstrom I.O."/>
            <person name="Guillou S."/>
            <person name="Cros-Aarteil S."/>
            <person name="Calhoun S."/>
            <person name="Haridas S."/>
            <person name="Kuo A."/>
            <person name="Mondo S."/>
            <person name="Pangilinan J."/>
            <person name="Riley R."/>
            <person name="Labutti K."/>
            <person name="Andreopoulos B."/>
            <person name="Lipzen A."/>
            <person name="Chen C."/>
            <person name="Yanf M."/>
            <person name="Daum C."/>
            <person name="Ng V."/>
            <person name="Clum A."/>
            <person name="Steindorff A."/>
            <person name="Ohm R."/>
            <person name="Martin F."/>
            <person name="Silar P."/>
            <person name="Natvig D."/>
            <person name="Lalanne C."/>
            <person name="Gautier V."/>
            <person name="Ament-Velasquez S.L."/>
            <person name="Kruys A."/>
            <person name="Hutchinson M.I."/>
            <person name="Powell A.J."/>
            <person name="Barry K."/>
            <person name="Miller A.N."/>
            <person name="Grigoriev I.V."/>
            <person name="Debuchy R."/>
            <person name="Gladieux P."/>
            <person name="Thoren M.H."/>
            <person name="Johannesson H."/>
        </authorList>
    </citation>
    <scope>NUCLEOTIDE SEQUENCE</scope>
    <source>
        <strain evidence="2">SMH4607-1</strain>
    </source>
</reference>
<proteinExistence type="predicted"/>
<protein>
    <submittedName>
        <fullName evidence="2">Uncharacterized protein</fullName>
    </submittedName>
</protein>
<evidence type="ECO:0000256" key="1">
    <source>
        <dbReference type="SAM" id="MobiDB-lite"/>
    </source>
</evidence>
<sequence length="243" mass="26700">MLKAVGAVDQPLPPAPVNRRSFSQQLLIVALFTYAQIPSLRVPGAMPSPCRPPAPTAPSGKEKYMPFVSSPLNPDKHTASFDSPAAPGKKSYRKKGSKTSTGPASPTQYLLRRKAKEACKKHKRHKEVESDPTAPQYEADAKDSEDITNALPLHPRPRPAYQPKSEYPYTTADNEDNNDSHVVNIELASTPVTSQHRVNPDEIDSVPIVKRLPNEYDPLFSLLITLVGVCVIVRTIDRTCAID</sequence>
<dbReference type="AlphaFoldDB" id="A0AA40DVL1"/>
<dbReference type="Proteomes" id="UP001172102">
    <property type="component" value="Unassembled WGS sequence"/>
</dbReference>
<feature type="compositionally biased region" description="Polar residues" evidence="1">
    <location>
        <begin position="98"/>
        <end position="108"/>
    </location>
</feature>
<dbReference type="EMBL" id="JAUKUA010000004">
    <property type="protein sequence ID" value="KAK0714816.1"/>
    <property type="molecule type" value="Genomic_DNA"/>
</dbReference>
<name>A0AA40DVL1_9PEZI</name>
<organism evidence="2 3">
    <name type="scientific">Lasiosphaeris hirsuta</name>
    <dbReference type="NCBI Taxonomy" id="260670"/>
    <lineage>
        <taxon>Eukaryota</taxon>
        <taxon>Fungi</taxon>
        <taxon>Dikarya</taxon>
        <taxon>Ascomycota</taxon>
        <taxon>Pezizomycotina</taxon>
        <taxon>Sordariomycetes</taxon>
        <taxon>Sordariomycetidae</taxon>
        <taxon>Sordariales</taxon>
        <taxon>Lasiosphaeriaceae</taxon>
        <taxon>Lasiosphaeris</taxon>
    </lineage>
</organism>
<gene>
    <name evidence="2" type="ORF">B0H67DRAFT_644642</name>
</gene>
<evidence type="ECO:0000313" key="3">
    <source>
        <dbReference type="Proteomes" id="UP001172102"/>
    </source>
</evidence>
<comment type="caution">
    <text evidence="2">The sequence shown here is derived from an EMBL/GenBank/DDBJ whole genome shotgun (WGS) entry which is preliminary data.</text>
</comment>
<keyword evidence="3" id="KW-1185">Reference proteome</keyword>